<reference evidence="1" key="1">
    <citation type="journal article" date="2014" name="Front. Microbiol.">
        <title>High frequency of phylogenetically diverse reductive dehalogenase-homologous genes in deep subseafloor sedimentary metagenomes.</title>
        <authorList>
            <person name="Kawai M."/>
            <person name="Futagami T."/>
            <person name="Toyoda A."/>
            <person name="Takaki Y."/>
            <person name="Nishi S."/>
            <person name="Hori S."/>
            <person name="Arai W."/>
            <person name="Tsubouchi T."/>
            <person name="Morono Y."/>
            <person name="Uchiyama I."/>
            <person name="Ito T."/>
            <person name="Fujiyama A."/>
            <person name="Inagaki F."/>
            <person name="Takami H."/>
        </authorList>
    </citation>
    <scope>NUCLEOTIDE SEQUENCE</scope>
    <source>
        <strain evidence="1">Expedition CK06-06</strain>
    </source>
</reference>
<accession>X1NY04</accession>
<comment type="caution">
    <text evidence="1">The sequence shown here is derived from an EMBL/GenBank/DDBJ whole genome shotgun (WGS) entry which is preliminary data.</text>
</comment>
<proteinExistence type="predicted"/>
<dbReference type="PANTHER" id="PTHR21075:SF0">
    <property type="entry name" value="ANAEROBIC RIBONUCLEOSIDE-TRIPHOSPHATE REDUCTASE"/>
    <property type="match status" value="1"/>
</dbReference>
<dbReference type="Pfam" id="PF13597">
    <property type="entry name" value="NRDD"/>
    <property type="match status" value="1"/>
</dbReference>
<dbReference type="GO" id="GO:0031250">
    <property type="term" value="C:anaerobic ribonucleoside-triphosphate reductase complex"/>
    <property type="evidence" value="ECO:0007669"/>
    <property type="project" value="TreeGrafter"/>
</dbReference>
<protein>
    <submittedName>
        <fullName evidence="1">Uncharacterized protein</fullName>
    </submittedName>
</protein>
<organism evidence="1">
    <name type="scientific">marine sediment metagenome</name>
    <dbReference type="NCBI Taxonomy" id="412755"/>
    <lineage>
        <taxon>unclassified sequences</taxon>
        <taxon>metagenomes</taxon>
        <taxon>ecological metagenomes</taxon>
    </lineage>
</organism>
<feature type="non-terminal residue" evidence="1">
    <location>
        <position position="1"/>
    </location>
</feature>
<dbReference type="EMBL" id="BARV01024609">
    <property type="protein sequence ID" value="GAI35096.1"/>
    <property type="molecule type" value="Genomic_DNA"/>
</dbReference>
<gene>
    <name evidence="1" type="ORF">S06H3_40136</name>
</gene>
<sequence length="143" mass="16658">DIITAGEEEPYYTNSVHLPVNYTDDIFEVLKLQDELQTKFTGGTVIHLFLGERIFDIQTVKNLVKKVFEKFHLPYITITPTFSICPAHGYLAGEHFECPKCIVKQPCEVYSRIVGYLRPISQWNKGKQEEFNQRKEYKVSLRV</sequence>
<evidence type="ECO:0000313" key="1">
    <source>
        <dbReference type="EMBL" id="GAI35096.1"/>
    </source>
</evidence>
<dbReference type="Gene3D" id="3.20.70.20">
    <property type="match status" value="1"/>
</dbReference>
<name>X1NY04_9ZZZZ</name>
<dbReference type="GO" id="GO:0009265">
    <property type="term" value="P:2'-deoxyribonucleotide biosynthetic process"/>
    <property type="evidence" value="ECO:0007669"/>
    <property type="project" value="TreeGrafter"/>
</dbReference>
<dbReference type="GO" id="GO:0004748">
    <property type="term" value="F:ribonucleoside-diphosphate reductase activity, thioredoxin disulfide as acceptor"/>
    <property type="evidence" value="ECO:0007669"/>
    <property type="project" value="TreeGrafter"/>
</dbReference>
<dbReference type="GO" id="GO:0006260">
    <property type="term" value="P:DNA replication"/>
    <property type="evidence" value="ECO:0007669"/>
    <property type="project" value="InterPro"/>
</dbReference>
<dbReference type="GO" id="GO:0008998">
    <property type="term" value="F:ribonucleoside-triphosphate reductase (thioredoxin) activity"/>
    <property type="evidence" value="ECO:0007669"/>
    <property type="project" value="InterPro"/>
</dbReference>
<dbReference type="PANTHER" id="PTHR21075">
    <property type="entry name" value="ANAEROBIC RIBONUCLEOSIDE-TRIPHOSPHATE REDUCTASE"/>
    <property type="match status" value="1"/>
</dbReference>
<dbReference type="InterPro" id="IPR012833">
    <property type="entry name" value="NrdD"/>
</dbReference>
<dbReference type="SUPFAM" id="SSF51998">
    <property type="entry name" value="PFL-like glycyl radical enzymes"/>
    <property type="match status" value="1"/>
</dbReference>
<dbReference type="AlphaFoldDB" id="X1NY04"/>